<dbReference type="Proteomes" id="UP000628840">
    <property type="component" value="Unassembled WGS sequence"/>
</dbReference>
<sequence>MTLFVPYDGSDLARTALVRATEFSTVLDERVVAAAVIPEGNREYARERDWIGPTESFDLDAVVETLHTQVVSLAPQADFEHATVARFAPPGTVAGTLRDLADDADAAIVFIGSENAGDIVSTLGSVGAAVAAEDAYDVHIVRNRAPSKIEAVASASPHRSEKSDFHFPGSAGDE</sequence>
<dbReference type="Gene3D" id="3.40.50.620">
    <property type="entry name" value="HUPs"/>
    <property type="match status" value="1"/>
</dbReference>
<dbReference type="Pfam" id="PF00582">
    <property type="entry name" value="Usp"/>
    <property type="match status" value="1"/>
</dbReference>
<proteinExistence type="predicted"/>
<evidence type="ECO:0000256" key="1">
    <source>
        <dbReference type="SAM" id="MobiDB-lite"/>
    </source>
</evidence>
<dbReference type="RefSeq" id="WP_188880265.1">
    <property type="nucleotide sequence ID" value="NZ_BMPF01000001.1"/>
</dbReference>
<feature type="domain" description="UspA" evidence="2">
    <location>
        <begin position="4"/>
        <end position="142"/>
    </location>
</feature>
<evidence type="ECO:0000313" key="4">
    <source>
        <dbReference type="Proteomes" id="UP000628840"/>
    </source>
</evidence>
<dbReference type="InterPro" id="IPR006016">
    <property type="entry name" value="UspA"/>
</dbReference>
<dbReference type="OrthoDB" id="193961at2157"/>
<name>A0A830F0X2_9EURY</name>
<dbReference type="EMBL" id="BMPF01000001">
    <property type="protein sequence ID" value="GGL29506.1"/>
    <property type="molecule type" value="Genomic_DNA"/>
</dbReference>
<dbReference type="AlphaFoldDB" id="A0A830F0X2"/>
<gene>
    <name evidence="3" type="ORF">GCM10009037_11500</name>
</gene>
<keyword evidence="4" id="KW-1185">Reference proteome</keyword>
<protein>
    <recommendedName>
        <fullName evidence="2">UspA domain-containing protein</fullName>
    </recommendedName>
</protein>
<organism evidence="3 4">
    <name type="scientific">Halarchaeum grantii</name>
    <dbReference type="NCBI Taxonomy" id="1193105"/>
    <lineage>
        <taxon>Archaea</taxon>
        <taxon>Methanobacteriati</taxon>
        <taxon>Methanobacteriota</taxon>
        <taxon>Stenosarchaea group</taxon>
        <taxon>Halobacteria</taxon>
        <taxon>Halobacteriales</taxon>
        <taxon>Halobacteriaceae</taxon>
    </lineage>
</organism>
<reference evidence="3 4" key="1">
    <citation type="journal article" date="2019" name="Int. J. Syst. Evol. Microbiol.">
        <title>The Global Catalogue of Microorganisms (GCM) 10K type strain sequencing project: providing services to taxonomists for standard genome sequencing and annotation.</title>
        <authorList>
            <consortium name="The Broad Institute Genomics Platform"/>
            <consortium name="The Broad Institute Genome Sequencing Center for Infectious Disease"/>
            <person name="Wu L."/>
            <person name="Ma J."/>
        </authorList>
    </citation>
    <scope>NUCLEOTIDE SEQUENCE [LARGE SCALE GENOMIC DNA]</scope>
    <source>
        <strain evidence="3 4">JCM 19585</strain>
    </source>
</reference>
<dbReference type="InterPro" id="IPR014729">
    <property type="entry name" value="Rossmann-like_a/b/a_fold"/>
</dbReference>
<dbReference type="SUPFAM" id="SSF52402">
    <property type="entry name" value="Adenine nucleotide alpha hydrolases-like"/>
    <property type="match status" value="1"/>
</dbReference>
<accession>A0A830F0X2</accession>
<evidence type="ECO:0000259" key="2">
    <source>
        <dbReference type="Pfam" id="PF00582"/>
    </source>
</evidence>
<evidence type="ECO:0000313" key="3">
    <source>
        <dbReference type="EMBL" id="GGL29506.1"/>
    </source>
</evidence>
<comment type="caution">
    <text evidence="3">The sequence shown here is derived from an EMBL/GenBank/DDBJ whole genome shotgun (WGS) entry which is preliminary data.</text>
</comment>
<feature type="region of interest" description="Disordered" evidence="1">
    <location>
        <begin position="151"/>
        <end position="174"/>
    </location>
</feature>